<proteinExistence type="predicted"/>
<evidence type="ECO:0000313" key="2">
    <source>
        <dbReference type="Proteomes" id="UP001224428"/>
    </source>
</evidence>
<evidence type="ECO:0000313" key="1">
    <source>
        <dbReference type="EMBL" id="MDJ1645747.1"/>
    </source>
</evidence>
<gene>
    <name evidence="1" type="ORF">QLQ80_01415</name>
</gene>
<name>A0AAJ1UWL0_9MOLU</name>
<organism evidence="1 2">
    <name type="scientific">Mycoplasma phocimorsus</name>
    <dbReference type="NCBI Taxonomy" id="3045839"/>
    <lineage>
        <taxon>Bacteria</taxon>
        <taxon>Bacillati</taxon>
        <taxon>Mycoplasmatota</taxon>
        <taxon>Mollicutes</taxon>
        <taxon>Mycoplasmataceae</taxon>
        <taxon>Mycoplasma</taxon>
    </lineage>
</organism>
<protein>
    <submittedName>
        <fullName evidence="1">Uncharacterized protein</fullName>
    </submittedName>
</protein>
<dbReference type="RefSeq" id="WP_283827227.1">
    <property type="nucleotide sequence ID" value="NZ_JASDDP010000014.1"/>
</dbReference>
<dbReference type="AlphaFoldDB" id="A0AAJ1UWL0"/>
<reference evidence="1" key="1">
    <citation type="submission" date="2023-05" db="EMBL/GenBank/DDBJ databases">
        <title>Mycoplasma phocimorsus sp. nov., isolated from Scandinavian patients with seal finger or septic arthritis after contact with seals.</title>
        <authorList>
            <person name="Skafte-Holm A."/>
            <person name="Pedersen T.R."/>
            <person name="Froelund M."/>
            <person name="Stegger M."/>
            <person name="Qvortrup K."/>
            <person name="Michaels D.L."/>
            <person name="Brown D.R."/>
            <person name="Jensen J.S."/>
        </authorList>
    </citation>
    <scope>NUCLEOTIDE SEQUENCE</scope>
    <source>
        <strain evidence="1">M5725</strain>
    </source>
</reference>
<comment type="caution">
    <text evidence="1">The sequence shown here is derived from an EMBL/GenBank/DDBJ whole genome shotgun (WGS) entry which is preliminary data.</text>
</comment>
<dbReference type="Proteomes" id="UP001224428">
    <property type="component" value="Unassembled WGS sequence"/>
</dbReference>
<sequence length="213" mass="25127">MSKFINKSNEQFWNELFALEKSGNLSILLKEINKYYEEYFLFKDIQNELTKYKEYVLNLPLKIKQQNILKILNDIKNLTFLGLINWKDSEEDVKVMYIDLITSMIRNPQVNSTKRYVLFKSLELNNVDIKIETEGFILKTFETDFLNSPSFLKKSKKIEDALSKYISVNDIAQQLLLQEHLNNFPNSEKINEKSIKTIINKACKLLNIKDINI</sequence>
<accession>A0AAJ1UWL0</accession>
<dbReference type="EMBL" id="JASDDP010000014">
    <property type="protein sequence ID" value="MDJ1645747.1"/>
    <property type="molecule type" value="Genomic_DNA"/>
</dbReference>
<keyword evidence="2" id="KW-1185">Reference proteome</keyword>